<organism evidence="6 7">
    <name type="scientific">Cercophora newfieldiana</name>
    <dbReference type="NCBI Taxonomy" id="92897"/>
    <lineage>
        <taxon>Eukaryota</taxon>
        <taxon>Fungi</taxon>
        <taxon>Dikarya</taxon>
        <taxon>Ascomycota</taxon>
        <taxon>Pezizomycotina</taxon>
        <taxon>Sordariomycetes</taxon>
        <taxon>Sordariomycetidae</taxon>
        <taxon>Sordariales</taxon>
        <taxon>Lasiosphaeriaceae</taxon>
        <taxon>Cercophora</taxon>
    </lineage>
</organism>
<keyword evidence="2 5" id="KW-0963">Cytoplasm</keyword>
<dbReference type="Pfam" id="PF10237">
    <property type="entry name" value="N6-adenineMlase"/>
    <property type="match status" value="1"/>
</dbReference>
<comment type="caution">
    <text evidence="6">The sequence shown here is derived from an EMBL/GenBank/DDBJ whole genome shotgun (WGS) entry which is preliminary data.</text>
</comment>
<dbReference type="AlphaFoldDB" id="A0AA39YAI1"/>
<dbReference type="Proteomes" id="UP001174936">
    <property type="component" value="Unassembled WGS sequence"/>
</dbReference>
<comment type="subcellular location">
    <subcellularLocation>
        <location evidence="1 5">Cytoplasm</location>
    </subcellularLocation>
</comment>
<dbReference type="EC" id="2.1.1.-" evidence="5"/>
<proteinExistence type="inferred from homology"/>
<evidence type="ECO:0000256" key="1">
    <source>
        <dbReference type="ARBA" id="ARBA00004496"/>
    </source>
</evidence>
<comment type="similarity">
    <text evidence="5">Belongs to the class I-like SAM-binding methyltransferase superfamily. EFM5 family.</text>
</comment>
<dbReference type="InterPro" id="IPR041370">
    <property type="entry name" value="Mlase_EEF1AKMT1/ZCCHC4"/>
</dbReference>
<sequence length="251" mass="28458">MTNPNSDDELTLSSSALDALKEFYAERDAHAEKFAKLQAGAEERLHGQAPLSMDMFTEDWNKSQFWYSDETATEYAKQLLEGATGDMTIAILSAPSVFVGLMNILKAADTNQPRPKVFLLEYDTRFEVFPEFVFYDYMQPLKLPGELKGTVDRIIIDPPFLSEDCHTKAALTARWLTRPPTHTPTPKLIVSTGERMKPLVTKLYRAYNVRTTTFEPLHARGLSNEFHCYANFEVDGVWGYTHEEAQEGESS</sequence>
<name>A0AA39YAI1_9PEZI</name>
<comment type="function">
    <text evidence="5">S-adenosyl-L-methionine-dependent protein-lysine N-methyltransferase that trimethylates elongation factor 1-alpha at 'Lys-79'.</text>
</comment>
<keyword evidence="3 5" id="KW-0489">Methyltransferase</keyword>
<gene>
    <name evidence="5" type="primary">EFM5</name>
    <name evidence="6" type="ORF">B0T16DRAFT_118879</name>
</gene>
<keyword evidence="7" id="KW-1185">Reference proteome</keyword>
<evidence type="ECO:0000256" key="2">
    <source>
        <dbReference type="ARBA" id="ARBA00022490"/>
    </source>
</evidence>
<dbReference type="PANTHER" id="PTHR13200">
    <property type="entry name" value="EEF1A LYSINE METHYLTRANSFERASE 1"/>
    <property type="match status" value="1"/>
</dbReference>
<keyword evidence="4 5" id="KW-0808">Transferase</keyword>
<dbReference type="GO" id="GO:0005737">
    <property type="term" value="C:cytoplasm"/>
    <property type="evidence" value="ECO:0007669"/>
    <property type="project" value="UniProtKB-SubCell"/>
</dbReference>
<dbReference type="GO" id="GO:0032259">
    <property type="term" value="P:methylation"/>
    <property type="evidence" value="ECO:0007669"/>
    <property type="project" value="UniProtKB-KW"/>
</dbReference>
<dbReference type="HAMAP" id="MF_03187">
    <property type="entry name" value="Methyltr_EFM5"/>
    <property type="match status" value="1"/>
</dbReference>
<protein>
    <recommendedName>
        <fullName evidence="5">Protein-lysine N-methyltransferase EFM5</fullName>
        <ecNumber evidence="5">2.1.1.-</ecNumber>
    </recommendedName>
    <alternativeName>
        <fullName evidence="5">Elongation factor methyltransferase 5</fullName>
    </alternativeName>
</protein>
<dbReference type="EMBL" id="JAULSV010000003">
    <property type="protein sequence ID" value="KAK0648744.1"/>
    <property type="molecule type" value="Genomic_DNA"/>
</dbReference>
<evidence type="ECO:0000256" key="3">
    <source>
        <dbReference type="ARBA" id="ARBA00022603"/>
    </source>
</evidence>
<dbReference type="InterPro" id="IPR019369">
    <property type="entry name" value="Efm5/EEF1AKMT1"/>
</dbReference>
<dbReference type="GO" id="GO:0016279">
    <property type="term" value="F:protein-lysine N-methyltransferase activity"/>
    <property type="evidence" value="ECO:0007669"/>
    <property type="project" value="UniProtKB-UniRule"/>
</dbReference>
<evidence type="ECO:0000313" key="7">
    <source>
        <dbReference type="Proteomes" id="UP001174936"/>
    </source>
</evidence>
<reference evidence="6" key="1">
    <citation type="submission" date="2023-06" db="EMBL/GenBank/DDBJ databases">
        <title>Genome-scale phylogeny and comparative genomics of the fungal order Sordariales.</title>
        <authorList>
            <consortium name="Lawrence Berkeley National Laboratory"/>
            <person name="Hensen N."/>
            <person name="Bonometti L."/>
            <person name="Westerberg I."/>
            <person name="Brannstrom I.O."/>
            <person name="Guillou S."/>
            <person name="Cros-Aarteil S."/>
            <person name="Calhoun S."/>
            <person name="Haridas S."/>
            <person name="Kuo A."/>
            <person name="Mondo S."/>
            <person name="Pangilinan J."/>
            <person name="Riley R."/>
            <person name="Labutti K."/>
            <person name="Andreopoulos B."/>
            <person name="Lipzen A."/>
            <person name="Chen C."/>
            <person name="Yanf M."/>
            <person name="Daum C."/>
            <person name="Ng V."/>
            <person name="Clum A."/>
            <person name="Steindorff A."/>
            <person name="Ohm R."/>
            <person name="Martin F."/>
            <person name="Silar P."/>
            <person name="Natvig D."/>
            <person name="Lalanne C."/>
            <person name="Gautier V."/>
            <person name="Ament-Velasquez S.L."/>
            <person name="Kruys A."/>
            <person name="Hutchinson M.I."/>
            <person name="Powell A.J."/>
            <person name="Barry K."/>
            <person name="Miller A.N."/>
            <person name="Grigoriev I.V."/>
            <person name="Debuchy R."/>
            <person name="Gladieux P."/>
            <person name="Thoren M.H."/>
            <person name="Johannesson H."/>
        </authorList>
    </citation>
    <scope>NUCLEOTIDE SEQUENCE</scope>
    <source>
        <strain evidence="6">SMH2532-1</strain>
    </source>
</reference>
<evidence type="ECO:0000256" key="5">
    <source>
        <dbReference type="HAMAP-Rule" id="MF_03187"/>
    </source>
</evidence>
<dbReference type="PANTHER" id="PTHR13200:SF0">
    <property type="entry name" value="EEF1A LYSINE METHYLTRANSFERASE 1"/>
    <property type="match status" value="1"/>
</dbReference>
<evidence type="ECO:0000256" key="4">
    <source>
        <dbReference type="ARBA" id="ARBA00022679"/>
    </source>
</evidence>
<evidence type="ECO:0000313" key="6">
    <source>
        <dbReference type="EMBL" id="KAK0648744.1"/>
    </source>
</evidence>
<accession>A0AA39YAI1</accession>